<name>A0A414FMR8_9BACE</name>
<dbReference type="Gene3D" id="3.40.630.30">
    <property type="match status" value="1"/>
</dbReference>
<proteinExistence type="predicted"/>
<dbReference type="PANTHER" id="PTHR43792">
    <property type="entry name" value="GNAT FAMILY, PUTATIVE (AFU_ORTHOLOGUE AFUA_3G00765)-RELATED-RELATED"/>
    <property type="match status" value="1"/>
</dbReference>
<reference evidence="2 3" key="1">
    <citation type="submission" date="2018-08" db="EMBL/GenBank/DDBJ databases">
        <title>A genome reference for cultivated species of the human gut microbiota.</title>
        <authorList>
            <person name="Zou Y."/>
            <person name="Xue W."/>
            <person name="Luo G."/>
        </authorList>
    </citation>
    <scope>NUCLEOTIDE SEQUENCE [LARGE SCALE GENOMIC DNA]</scope>
    <source>
        <strain evidence="2 3">AM31-16AC</strain>
    </source>
</reference>
<dbReference type="Pfam" id="PF13302">
    <property type="entry name" value="Acetyltransf_3"/>
    <property type="match status" value="1"/>
</dbReference>
<feature type="domain" description="N-acetyltransferase" evidence="1">
    <location>
        <begin position="77"/>
        <end position="207"/>
    </location>
</feature>
<dbReference type="InterPro" id="IPR016181">
    <property type="entry name" value="Acyl_CoA_acyltransferase"/>
</dbReference>
<protein>
    <submittedName>
        <fullName evidence="2">N-acetyltransferase</fullName>
    </submittedName>
</protein>
<gene>
    <name evidence="2" type="ORF">DW794_07085</name>
</gene>
<evidence type="ECO:0000259" key="1">
    <source>
        <dbReference type="Pfam" id="PF13302"/>
    </source>
</evidence>
<dbReference type="SUPFAM" id="SSF55729">
    <property type="entry name" value="Acyl-CoA N-acyltransferases (Nat)"/>
    <property type="match status" value="1"/>
</dbReference>
<dbReference type="InterPro" id="IPR051531">
    <property type="entry name" value="N-acetyltransferase"/>
</dbReference>
<organism evidence="2 3">
    <name type="scientific">Bacteroides caccae</name>
    <dbReference type="NCBI Taxonomy" id="47678"/>
    <lineage>
        <taxon>Bacteria</taxon>
        <taxon>Pseudomonadati</taxon>
        <taxon>Bacteroidota</taxon>
        <taxon>Bacteroidia</taxon>
        <taxon>Bacteroidales</taxon>
        <taxon>Bacteroidaceae</taxon>
        <taxon>Bacteroides</taxon>
    </lineage>
</organism>
<dbReference type="Proteomes" id="UP000284689">
    <property type="component" value="Unassembled WGS sequence"/>
</dbReference>
<evidence type="ECO:0000313" key="3">
    <source>
        <dbReference type="Proteomes" id="UP000284689"/>
    </source>
</evidence>
<dbReference type="InterPro" id="IPR000182">
    <property type="entry name" value="GNAT_dom"/>
</dbReference>
<evidence type="ECO:0000313" key="2">
    <source>
        <dbReference type="EMBL" id="RHD50232.1"/>
    </source>
</evidence>
<dbReference type="EMBL" id="QSJD01000008">
    <property type="protein sequence ID" value="RHD50232.1"/>
    <property type="molecule type" value="Genomic_DNA"/>
</dbReference>
<accession>A0A414FMR8</accession>
<keyword evidence="2" id="KW-0808">Transferase</keyword>
<dbReference type="GO" id="GO:0016747">
    <property type="term" value="F:acyltransferase activity, transferring groups other than amino-acyl groups"/>
    <property type="evidence" value="ECO:0007669"/>
    <property type="project" value="InterPro"/>
</dbReference>
<comment type="caution">
    <text evidence="2">The sequence shown here is derived from an EMBL/GenBank/DDBJ whole genome shotgun (WGS) entry which is preliminary data.</text>
</comment>
<dbReference type="AlphaFoldDB" id="A0A414FMR8"/>
<dbReference type="PANTHER" id="PTHR43792:SF16">
    <property type="entry name" value="N-ACETYLTRANSFERASE DOMAIN-CONTAINING PROTEIN"/>
    <property type="match status" value="1"/>
</dbReference>
<sequence length="236" mass="26580">MGFFDLLNRKKRNSMEQSSHVANLTDAMCSQDEKQSIESTQTHNSPIYKLEDLIAMRLGQGLMLAPYDAQRYFELGENDAQLLSMLSDDTIKRYLPNMDFSTKESTLKFLSNLPILTEKGLSIAYIITANNMPMGFVFIDTPSINESIGLNKWTLTFFMLSPMRGKGLMTASLGRILYLLKTKLGVSEVYATADKTNTVSQKILQALCFESTDIHDVANQGITYVCNLDTLNFQHK</sequence>